<protein>
    <recommendedName>
        <fullName evidence="4">HAMP domain-containing protein</fullName>
    </recommendedName>
</protein>
<proteinExistence type="predicted"/>
<organism evidence="2 3">
    <name type="scientific">Dictyobacter alpinus</name>
    <dbReference type="NCBI Taxonomy" id="2014873"/>
    <lineage>
        <taxon>Bacteria</taxon>
        <taxon>Bacillati</taxon>
        <taxon>Chloroflexota</taxon>
        <taxon>Ktedonobacteria</taxon>
        <taxon>Ktedonobacterales</taxon>
        <taxon>Dictyobacteraceae</taxon>
        <taxon>Dictyobacter</taxon>
    </lineage>
</organism>
<feature type="transmembrane region" description="Helical" evidence="1">
    <location>
        <begin position="136"/>
        <end position="156"/>
    </location>
</feature>
<feature type="transmembrane region" description="Helical" evidence="1">
    <location>
        <begin position="27"/>
        <end position="44"/>
    </location>
</feature>
<sequence length="286" mass="32052">MILSLCFLPMFPIMVFFSPESPSSPPAAFLAGFTLIGAWIAGRVRWQKISASLVILYILDTVMIPILFNPTLPLILIISYSFIIAIVLAGALIVPRASIIVAALTCAFLLIVVFFLPHPKAYIQTVSAYNYSVMVYLPIFIFFVIGISMTVILGQLNQTILRADRAEEIIVLQEEIGRYEERRRAELADMEEGVKLIAEAHRQFANGNVQVRVPIDTLSRLGENNALVRVAFSLNNLLGRVQRWREESAMAERTELVVNELVHDLQRRPTDTLSDQLPLRTGTLVI</sequence>
<dbReference type="RefSeq" id="WP_126632185.1">
    <property type="nucleotide sequence ID" value="NZ_BIFT01000004.1"/>
</dbReference>
<dbReference type="EMBL" id="BIFT01000004">
    <property type="protein sequence ID" value="GCE32196.1"/>
    <property type="molecule type" value="Genomic_DNA"/>
</dbReference>
<comment type="caution">
    <text evidence="2">The sequence shown here is derived from an EMBL/GenBank/DDBJ whole genome shotgun (WGS) entry which is preliminary data.</text>
</comment>
<keyword evidence="1" id="KW-0472">Membrane</keyword>
<feature type="transmembrane region" description="Helical" evidence="1">
    <location>
        <begin position="99"/>
        <end position="116"/>
    </location>
</feature>
<reference evidence="3" key="1">
    <citation type="submission" date="2018-12" db="EMBL/GenBank/DDBJ databases">
        <title>Tengunoibacter tsumagoiensis gen. nov., sp. nov., Dictyobacter kobayashii sp. nov., D. alpinus sp. nov., and D. joshuensis sp. nov. and description of Dictyobacteraceae fam. nov. within the order Ktedonobacterales isolated from Tengu-no-mugimeshi.</title>
        <authorList>
            <person name="Wang C.M."/>
            <person name="Zheng Y."/>
            <person name="Sakai Y."/>
            <person name="Toyoda A."/>
            <person name="Minakuchi Y."/>
            <person name="Abe K."/>
            <person name="Yokota A."/>
            <person name="Yabe S."/>
        </authorList>
    </citation>
    <scope>NUCLEOTIDE SEQUENCE [LARGE SCALE GENOMIC DNA]</scope>
    <source>
        <strain evidence="3">Uno16</strain>
    </source>
</reference>
<feature type="transmembrane region" description="Helical" evidence="1">
    <location>
        <begin position="74"/>
        <end position="94"/>
    </location>
</feature>
<accession>A0A402BLJ3</accession>
<feature type="transmembrane region" description="Helical" evidence="1">
    <location>
        <begin position="51"/>
        <end position="68"/>
    </location>
</feature>
<keyword evidence="1" id="KW-0812">Transmembrane</keyword>
<evidence type="ECO:0000313" key="2">
    <source>
        <dbReference type="EMBL" id="GCE32196.1"/>
    </source>
</evidence>
<evidence type="ECO:0008006" key="4">
    <source>
        <dbReference type="Google" id="ProtNLM"/>
    </source>
</evidence>
<keyword evidence="3" id="KW-1185">Reference proteome</keyword>
<dbReference type="Proteomes" id="UP000287171">
    <property type="component" value="Unassembled WGS sequence"/>
</dbReference>
<name>A0A402BLJ3_9CHLR</name>
<keyword evidence="1" id="KW-1133">Transmembrane helix</keyword>
<evidence type="ECO:0000256" key="1">
    <source>
        <dbReference type="SAM" id="Phobius"/>
    </source>
</evidence>
<evidence type="ECO:0000313" key="3">
    <source>
        <dbReference type="Proteomes" id="UP000287171"/>
    </source>
</evidence>
<dbReference type="OrthoDB" id="146533at2"/>
<dbReference type="AlphaFoldDB" id="A0A402BLJ3"/>
<gene>
    <name evidence="2" type="ORF">KDA_76800</name>
</gene>